<dbReference type="RefSeq" id="WP_183305384.1">
    <property type="nucleotide sequence ID" value="NZ_JACIEP010000001.1"/>
</dbReference>
<evidence type="ECO:0000256" key="1">
    <source>
        <dbReference type="SAM" id="SignalP"/>
    </source>
</evidence>
<dbReference type="AlphaFoldDB" id="A0A840CRS4"/>
<comment type="caution">
    <text evidence="2">The sequence shown here is derived from an EMBL/GenBank/DDBJ whole genome shotgun (WGS) entry which is preliminary data.</text>
</comment>
<dbReference type="InterPro" id="IPR021638">
    <property type="entry name" value="DUF3244"/>
</dbReference>
<evidence type="ECO:0000313" key="2">
    <source>
        <dbReference type="EMBL" id="MBB4034453.1"/>
    </source>
</evidence>
<sequence length="131" mass="14372">MMKNKLFLFIMMFACMATTVYADDIDFFDKEGDGGNDTGGGAVKPRSLRLALFTAELTEDMNIDFTFTQNIGSTEIVIKDENGVVYCTRTINTSQTNNLTIDVSGLIPGSYTITVKNSAGSINKYGKFVIH</sequence>
<dbReference type="EMBL" id="JACIEP010000001">
    <property type="protein sequence ID" value="MBB4034453.1"/>
    <property type="molecule type" value="Genomic_DNA"/>
</dbReference>
<accession>A0A840CRS4</accession>
<evidence type="ECO:0000313" key="3">
    <source>
        <dbReference type="Proteomes" id="UP000555103"/>
    </source>
</evidence>
<dbReference type="Pfam" id="PF11589">
    <property type="entry name" value="DUF3244"/>
    <property type="match status" value="1"/>
</dbReference>
<organism evidence="2 3">
    <name type="scientific">Dysgonomonas hofstadii</name>
    <dbReference type="NCBI Taxonomy" id="637886"/>
    <lineage>
        <taxon>Bacteria</taxon>
        <taxon>Pseudomonadati</taxon>
        <taxon>Bacteroidota</taxon>
        <taxon>Bacteroidia</taxon>
        <taxon>Bacteroidales</taxon>
        <taxon>Dysgonomonadaceae</taxon>
        <taxon>Dysgonomonas</taxon>
    </lineage>
</organism>
<name>A0A840CRS4_9BACT</name>
<dbReference type="Proteomes" id="UP000555103">
    <property type="component" value="Unassembled WGS sequence"/>
</dbReference>
<dbReference type="Gene3D" id="2.60.40.3080">
    <property type="match status" value="1"/>
</dbReference>
<reference evidence="2 3" key="1">
    <citation type="submission" date="2020-08" db="EMBL/GenBank/DDBJ databases">
        <title>Genomic Encyclopedia of Type Strains, Phase IV (KMG-IV): sequencing the most valuable type-strain genomes for metagenomic binning, comparative biology and taxonomic classification.</title>
        <authorList>
            <person name="Goeker M."/>
        </authorList>
    </citation>
    <scope>NUCLEOTIDE SEQUENCE [LARGE SCALE GENOMIC DNA]</scope>
    <source>
        <strain evidence="2 3">DSM 104969</strain>
    </source>
</reference>
<protein>
    <recommendedName>
        <fullName evidence="4">DUF3244 domain-containing protein</fullName>
    </recommendedName>
</protein>
<gene>
    <name evidence="2" type="ORF">GGR21_000338</name>
</gene>
<feature type="signal peptide" evidence="1">
    <location>
        <begin position="1"/>
        <end position="22"/>
    </location>
</feature>
<evidence type="ECO:0008006" key="4">
    <source>
        <dbReference type="Google" id="ProtNLM"/>
    </source>
</evidence>
<keyword evidence="3" id="KW-1185">Reference proteome</keyword>
<keyword evidence="1" id="KW-0732">Signal</keyword>
<feature type="chain" id="PRO_5032666220" description="DUF3244 domain-containing protein" evidence="1">
    <location>
        <begin position="23"/>
        <end position="131"/>
    </location>
</feature>
<proteinExistence type="predicted"/>